<dbReference type="EMBL" id="AWUE01010661">
    <property type="protein sequence ID" value="OMP11473.1"/>
    <property type="molecule type" value="Genomic_DNA"/>
</dbReference>
<evidence type="ECO:0000313" key="1">
    <source>
        <dbReference type="EMBL" id="OMP11473.1"/>
    </source>
</evidence>
<name>A0A1R3KWI3_9ROSI</name>
<proteinExistence type="predicted"/>
<protein>
    <submittedName>
        <fullName evidence="1">Uncharacterized protein</fullName>
    </submittedName>
</protein>
<accession>A0A1R3KWI3</accession>
<dbReference type="AlphaFoldDB" id="A0A1R3KWI3"/>
<comment type="caution">
    <text evidence="1">The sequence shown here is derived from an EMBL/GenBank/DDBJ whole genome shotgun (WGS) entry which is preliminary data.</text>
</comment>
<reference evidence="2" key="1">
    <citation type="submission" date="2013-09" db="EMBL/GenBank/DDBJ databases">
        <title>Corchorus olitorius genome sequencing.</title>
        <authorList>
            <person name="Alam M."/>
            <person name="Haque M.S."/>
            <person name="Islam M.S."/>
            <person name="Emdad E.M."/>
            <person name="Islam M.M."/>
            <person name="Ahmed B."/>
            <person name="Halim A."/>
            <person name="Hossen Q.M.M."/>
            <person name="Hossain M.Z."/>
            <person name="Ahmed R."/>
            <person name="Khan M.M."/>
            <person name="Islam R."/>
            <person name="Rashid M.M."/>
            <person name="Khan S.A."/>
            <person name="Rahman M.S."/>
            <person name="Alam M."/>
            <person name="Yahiya A.S."/>
            <person name="Khan M.S."/>
            <person name="Azam M.S."/>
            <person name="Haque T."/>
            <person name="Lashkar M.Z.H."/>
            <person name="Akhand A.I."/>
            <person name="Morshed G."/>
            <person name="Roy S."/>
            <person name="Uddin K.S."/>
            <person name="Rabeya T."/>
            <person name="Hossain A.S."/>
            <person name="Chowdhury A."/>
            <person name="Snigdha A.R."/>
            <person name="Mortoza M.S."/>
            <person name="Matin S.A."/>
            <person name="Hoque S.M.E."/>
            <person name="Islam M.K."/>
            <person name="Roy D.K."/>
            <person name="Haider R."/>
            <person name="Moosa M.M."/>
            <person name="Elias S.M."/>
            <person name="Hasan A.M."/>
            <person name="Jahan S."/>
            <person name="Shafiuddin M."/>
            <person name="Mahmood N."/>
            <person name="Shommy N.S."/>
        </authorList>
    </citation>
    <scope>NUCLEOTIDE SEQUENCE [LARGE SCALE GENOMIC DNA]</scope>
    <source>
        <strain evidence="2">cv. O-4</strain>
    </source>
</reference>
<evidence type="ECO:0000313" key="2">
    <source>
        <dbReference type="Proteomes" id="UP000187203"/>
    </source>
</evidence>
<sequence length="43" mass="4958">MIFTSVALVFSHDHYVAESHDQLCGRISRPTMWLFLTTNYVAV</sequence>
<organism evidence="1 2">
    <name type="scientific">Corchorus olitorius</name>
    <dbReference type="NCBI Taxonomy" id="93759"/>
    <lineage>
        <taxon>Eukaryota</taxon>
        <taxon>Viridiplantae</taxon>
        <taxon>Streptophyta</taxon>
        <taxon>Embryophyta</taxon>
        <taxon>Tracheophyta</taxon>
        <taxon>Spermatophyta</taxon>
        <taxon>Magnoliopsida</taxon>
        <taxon>eudicotyledons</taxon>
        <taxon>Gunneridae</taxon>
        <taxon>Pentapetalae</taxon>
        <taxon>rosids</taxon>
        <taxon>malvids</taxon>
        <taxon>Malvales</taxon>
        <taxon>Malvaceae</taxon>
        <taxon>Grewioideae</taxon>
        <taxon>Apeibeae</taxon>
        <taxon>Corchorus</taxon>
    </lineage>
</organism>
<gene>
    <name evidence="1" type="ORF">COLO4_03794</name>
</gene>
<keyword evidence="2" id="KW-1185">Reference proteome</keyword>
<dbReference type="Proteomes" id="UP000187203">
    <property type="component" value="Unassembled WGS sequence"/>
</dbReference>